<dbReference type="PANTHER" id="PTHR46797">
    <property type="entry name" value="HTH-TYPE TRANSCRIPTIONAL REGULATOR"/>
    <property type="match status" value="1"/>
</dbReference>
<dbReference type="PANTHER" id="PTHR46797:SF2">
    <property type="entry name" value="TRANSCRIPTIONAL REGULATOR"/>
    <property type="match status" value="1"/>
</dbReference>
<dbReference type="InterPro" id="IPR001387">
    <property type="entry name" value="Cro/C1-type_HTH"/>
</dbReference>
<keyword evidence="4" id="KW-1185">Reference proteome</keyword>
<dbReference type="CDD" id="cd00093">
    <property type="entry name" value="HTH_XRE"/>
    <property type="match status" value="1"/>
</dbReference>
<evidence type="ECO:0000256" key="1">
    <source>
        <dbReference type="ARBA" id="ARBA00023125"/>
    </source>
</evidence>
<dbReference type="InterPro" id="IPR010982">
    <property type="entry name" value="Lambda_DNA-bd_dom_sf"/>
</dbReference>
<keyword evidence="1" id="KW-0238">DNA-binding</keyword>
<evidence type="ECO:0000313" key="3">
    <source>
        <dbReference type="EMBL" id="OCX25175.1"/>
    </source>
</evidence>
<evidence type="ECO:0000313" key="4">
    <source>
        <dbReference type="Proteomes" id="UP000094412"/>
    </source>
</evidence>
<dbReference type="InterPro" id="IPR014710">
    <property type="entry name" value="RmlC-like_jellyroll"/>
</dbReference>
<dbReference type="Pfam" id="PF07883">
    <property type="entry name" value="Cupin_2"/>
    <property type="match status" value="1"/>
</dbReference>
<dbReference type="InterPro" id="IPR011051">
    <property type="entry name" value="RmlC_Cupin_sf"/>
</dbReference>
<dbReference type="Gene3D" id="2.60.120.10">
    <property type="entry name" value="Jelly Rolls"/>
    <property type="match status" value="1"/>
</dbReference>
<dbReference type="GO" id="GO:0005829">
    <property type="term" value="C:cytosol"/>
    <property type="evidence" value="ECO:0007669"/>
    <property type="project" value="TreeGrafter"/>
</dbReference>
<dbReference type="EMBL" id="MDEO01000018">
    <property type="protein sequence ID" value="OCX25175.1"/>
    <property type="molecule type" value="Genomic_DNA"/>
</dbReference>
<dbReference type="Proteomes" id="UP000094412">
    <property type="component" value="Unassembled WGS sequence"/>
</dbReference>
<accession>A0A1C2EDN6</accession>
<dbReference type="Gene3D" id="1.10.260.40">
    <property type="entry name" value="lambda repressor-like DNA-binding domains"/>
    <property type="match status" value="1"/>
</dbReference>
<dbReference type="PROSITE" id="PS50943">
    <property type="entry name" value="HTH_CROC1"/>
    <property type="match status" value="1"/>
</dbReference>
<dbReference type="AlphaFoldDB" id="A0A1C2EDN6"/>
<dbReference type="RefSeq" id="WP_024926990.1">
    <property type="nucleotide sequence ID" value="NZ_MDEO01000018.1"/>
</dbReference>
<name>A0A1C2EDN6_9HYPH</name>
<dbReference type="InterPro" id="IPR050807">
    <property type="entry name" value="TransReg_Diox_bact_type"/>
</dbReference>
<dbReference type="InterPro" id="IPR013096">
    <property type="entry name" value="Cupin_2"/>
</dbReference>
<reference evidence="3 4" key="1">
    <citation type="submission" date="2016-08" db="EMBL/GenBank/DDBJ databases">
        <title>Whole genome sequence of Mesorhizobium sp. strain UASWS1009 isolated from industrial sewage.</title>
        <authorList>
            <person name="Crovadore J."/>
            <person name="Calmin G."/>
            <person name="Chablais R."/>
            <person name="Cochard B."/>
            <person name="Lefort F."/>
        </authorList>
    </citation>
    <scope>NUCLEOTIDE SEQUENCE [LARGE SCALE GENOMIC DNA]</scope>
    <source>
        <strain evidence="3 4">UASWS1009</strain>
    </source>
</reference>
<protein>
    <submittedName>
        <fullName evidence="3">Transcriptional regulator</fullName>
    </submittedName>
</protein>
<dbReference type="SMART" id="SM00530">
    <property type="entry name" value="HTH_XRE"/>
    <property type="match status" value="1"/>
</dbReference>
<proteinExistence type="predicted"/>
<dbReference type="SUPFAM" id="SSF51182">
    <property type="entry name" value="RmlC-like cupins"/>
    <property type="match status" value="1"/>
</dbReference>
<dbReference type="STRING" id="1566387.QV13_00950"/>
<dbReference type="SUPFAM" id="SSF47413">
    <property type="entry name" value="lambda repressor-like DNA-binding domains"/>
    <property type="match status" value="1"/>
</dbReference>
<dbReference type="CDD" id="cd02209">
    <property type="entry name" value="cupin_XRE_C"/>
    <property type="match status" value="1"/>
</dbReference>
<dbReference type="GO" id="GO:0003700">
    <property type="term" value="F:DNA-binding transcription factor activity"/>
    <property type="evidence" value="ECO:0007669"/>
    <property type="project" value="TreeGrafter"/>
</dbReference>
<dbReference type="Pfam" id="PF13560">
    <property type="entry name" value="HTH_31"/>
    <property type="match status" value="1"/>
</dbReference>
<dbReference type="GO" id="GO:0003677">
    <property type="term" value="F:DNA binding"/>
    <property type="evidence" value="ECO:0007669"/>
    <property type="project" value="UniProtKB-KW"/>
</dbReference>
<comment type="caution">
    <text evidence="3">The sequence shown here is derived from an EMBL/GenBank/DDBJ whole genome shotgun (WGS) entry which is preliminary data.</text>
</comment>
<feature type="domain" description="HTH cro/C1-type" evidence="2">
    <location>
        <begin position="29"/>
        <end position="83"/>
    </location>
</feature>
<sequence length="207" mass="22915">MSEANLLTDDGEAESDELLESRRRLGIKLKLARQTKGLTLKELAKRSQCSESLLSKAENGRALPSLPLIHRLVRVLETNISWLFEEGEPDDSPVFRAGTRPIVTLDDRPGDWAGISFERIIPYKGGHLLQSNIHHIAIGAKSGAAISHEGEETGYILRGQIDLILDGVVYSLKEGDSFCFRSHIPHSYRNTGVEPASILWTCTPPTF</sequence>
<evidence type="ECO:0000259" key="2">
    <source>
        <dbReference type="PROSITE" id="PS50943"/>
    </source>
</evidence>
<gene>
    <name evidence="3" type="ORF">QV13_00950</name>
</gene>
<organism evidence="3 4">
    <name type="scientific">Mesorhizobium hungaricum</name>
    <dbReference type="NCBI Taxonomy" id="1566387"/>
    <lineage>
        <taxon>Bacteria</taxon>
        <taxon>Pseudomonadati</taxon>
        <taxon>Pseudomonadota</taxon>
        <taxon>Alphaproteobacteria</taxon>
        <taxon>Hyphomicrobiales</taxon>
        <taxon>Phyllobacteriaceae</taxon>
        <taxon>Mesorhizobium</taxon>
    </lineage>
</organism>